<keyword evidence="6 7" id="KW-0472">Membrane</keyword>
<comment type="similarity">
    <text evidence="2">Belongs to the polysaccharide synthase family.</text>
</comment>
<feature type="transmembrane region" description="Helical" evidence="7">
    <location>
        <begin position="471"/>
        <end position="489"/>
    </location>
</feature>
<dbReference type="PANTHER" id="PTHR30250:SF10">
    <property type="entry name" value="LIPOPOLYSACCHARIDE BIOSYNTHESIS PROTEIN WZXC"/>
    <property type="match status" value="1"/>
</dbReference>
<dbReference type="InterPro" id="IPR050833">
    <property type="entry name" value="Poly_Biosynth_Transport"/>
</dbReference>
<comment type="caution">
    <text evidence="8">The sequence shown here is derived from an EMBL/GenBank/DDBJ whole genome shotgun (WGS) entry which is preliminary data.</text>
</comment>
<feature type="transmembrane region" description="Helical" evidence="7">
    <location>
        <begin position="346"/>
        <end position="370"/>
    </location>
</feature>
<evidence type="ECO:0000313" key="8">
    <source>
        <dbReference type="EMBL" id="PKA39354.1"/>
    </source>
</evidence>
<dbReference type="AlphaFoldDB" id="A0A2N0CZR8"/>
<feature type="transmembrane region" description="Helical" evidence="7">
    <location>
        <begin position="382"/>
        <end position="400"/>
    </location>
</feature>
<gene>
    <name evidence="8" type="ORF">CWR43_33310</name>
</gene>
<dbReference type="Proteomes" id="UP000232164">
    <property type="component" value="Unassembled WGS sequence"/>
</dbReference>
<feature type="transmembrane region" description="Helical" evidence="7">
    <location>
        <begin position="165"/>
        <end position="186"/>
    </location>
</feature>
<feature type="transmembrane region" description="Helical" evidence="7">
    <location>
        <begin position="131"/>
        <end position="153"/>
    </location>
</feature>
<dbReference type="EMBL" id="PIQN01000031">
    <property type="protein sequence ID" value="PKA39354.1"/>
    <property type="molecule type" value="Genomic_DNA"/>
</dbReference>
<evidence type="ECO:0000256" key="1">
    <source>
        <dbReference type="ARBA" id="ARBA00004651"/>
    </source>
</evidence>
<sequence length="505" mass="53602">MAPPLANAPKSNRFQLSAWIPMRLPSIIGDGAWTVAAKIISQAVQLAAFIAAARLLSLEQFGLYAYSSAIAILLVVCAEGGWGEFVMKTGGPGDELDQVATLSVLSGTLVTTIGFGVAAVIAFPLHQLWEGTLIACYCCWFLPSSLSTVYDGILVARGMLRKQAFIRIVAELCGLCVTFIGLWSGWSVISLIAGRLAMQVTSLIITAAVLRWRPKLYLTWPFMIEVLNFSRHILANRLIFFLRSYSGTLALGSFVGLADAGYYRAAERIVAAFSELIGEPARMLAWTVFRQAVAQSDAENAAKNVGAMATTFMMLLMVISAPVYLGLALVSTGLVDIALGGDWAPAAVLVAILAIKQVLLVPGLLTEPLLSLTGHIAKMPRAILLNGVVCIGLIVVLAPFGIEATALGQCAAALMSFLISTRLQGRYGGLAWNRVLSNCAYVAVAIAAMSATVYLLGYVAEVSAMERLSSIALQVLAGGAIYIGALVVLRRVNSGLIPIFVVGRN</sequence>
<evidence type="ECO:0000313" key="9">
    <source>
        <dbReference type="Proteomes" id="UP000232164"/>
    </source>
</evidence>
<feature type="transmembrane region" description="Helical" evidence="7">
    <location>
        <begin position="312"/>
        <end position="334"/>
    </location>
</feature>
<organism evidence="8 9">
    <name type="scientific">Rhizobium sullae</name>
    <name type="common">Rhizobium hedysari</name>
    <dbReference type="NCBI Taxonomy" id="50338"/>
    <lineage>
        <taxon>Bacteria</taxon>
        <taxon>Pseudomonadati</taxon>
        <taxon>Pseudomonadota</taxon>
        <taxon>Alphaproteobacteria</taxon>
        <taxon>Hyphomicrobiales</taxon>
        <taxon>Rhizobiaceae</taxon>
        <taxon>Rhizobium/Agrobacterium group</taxon>
        <taxon>Rhizobium</taxon>
    </lineage>
</organism>
<dbReference type="PANTHER" id="PTHR30250">
    <property type="entry name" value="PST FAMILY PREDICTED COLANIC ACID TRANSPORTER"/>
    <property type="match status" value="1"/>
</dbReference>
<reference evidence="8 9" key="2">
    <citation type="submission" date="2017-12" db="EMBL/GenBank/DDBJ databases">
        <title>Genome sequence of Rhizobium sullae HCNT1 isolated from Sulla coronaria nodules and featuring peculiar denitrification phenotypes.</title>
        <authorList>
            <person name="De Diego-Diaz B."/>
            <person name="Treu L."/>
            <person name="Campanaro S."/>
            <person name="Da Silva Duarte V."/>
            <person name="Basaglia M."/>
            <person name="Favaro L."/>
            <person name="Casella S."/>
            <person name="Squartini A."/>
        </authorList>
    </citation>
    <scope>NUCLEOTIDE SEQUENCE [LARGE SCALE GENOMIC DNA]</scope>
    <source>
        <strain evidence="8 9">HCNT1</strain>
    </source>
</reference>
<keyword evidence="4 7" id="KW-0812">Transmembrane</keyword>
<keyword evidence="5 7" id="KW-1133">Transmembrane helix</keyword>
<feature type="transmembrane region" description="Helical" evidence="7">
    <location>
        <begin position="63"/>
        <end position="87"/>
    </location>
</feature>
<evidence type="ECO:0000256" key="7">
    <source>
        <dbReference type="SAM" id="Phobius"/>
    </source>
</evidence>
<feature type="transmembrane region" description="Helical" evidence="7">
    <location>
        <begin position="406"/>
        <end position="423"/>
    </location>
</feature>
<keyword evidence="3" id="KW-1003">Cell membrane</keyword>
<evidence type="ECO:0000256" key="2">
    <source>
        <dbReference type="ARBA" id="ARBA00007430"/>
    </source>
</evidence>
<proteinExistence type="inferred from homology"/>
<protein>
    <submittedName>
        <fullName evidence="8">Polysaccharide biosynthesis protein</fullName>
    </submittedName>
</protein>
<reference evidence="8 9" key="1">
    <citation type="submission" date="2017-11" db="EMBL/GenBank/DDBJ databases">
        <authorList>
            <person name="Han C.G."/>
        </authorList>
    </citation>
    <scope>NUCLEOTIDE SEQUENCE [LARGE SCALE GENOMIC DNA]</scope>
    <source>
        <strain evidence="8 9">HCNT1</strain>
    </source>
</reference>
<feature type="transmembrane region" description="Helical" evidence="7">
    <location>
        <begin position="435"/>
        <end position="459"/>
    </location>
</feature>
<comment type="subcellular location">
    <subcellularLocation>
        <location evidence="1">Cell membrane</location>
        <topology evidence="1">Multi-pass membrane protein</topology>
    </subcellularLocation>
</comment>
<evidence type="ECO:0000256" key="4">
    <source>
        <dbReference type="ARBA" id="ARBA00022692"/>
    </source>
</evidence>
<name>A0A2N0CZR8_RHISU</name>
<feature type="transmembrane region" description="Helical" evidence="7">
    <location>
        <begin position="99"/>
        <end position="125"/>
    </location>
</feature>
<evidence type="ECO:0000256" key="6">
    <source>
        <dbReference type="ARBA" id="ARBA00023136"/>
    </source>
</evidence>
<evidence type="ECO:0000256" key="3">
    <source>
        <dbReference type="ARBA" id="ARBA00022475"/>
    </source>
</evidence>
<feature type="transmembrane region" description="Helical" evidence="7">
    <location>
        <begin position="192"/>
        <end position="210"/>
    </location>
</feature>
<evidence type="ECO:0000256" key="5">
    <source>
        <dbReference type="ARBA" id="ARBA00022989"/>
    </source>
</evidence>
<dbReference type="Pfam" id="PF13440">
    <property type="entry name" value="Polysacc_synt_3"/>
    <property type="match status" value="1"/>
</dbReference>
<dbReference type="GO" id="GO:0005886">
    <property type="term" value="C:plasma membrane"/>
    <property type="evidence" value="ECO:0007669"/>
    <property type="project" value="UniProtKB-SubCell"/>
</dbReference>
<accession>A0A2N0CZR8</accession>
<dbReference type="STRING" id="1041146.GCA_000427985_07078"/>